<keyword evidence="2" id="KW-1185">Reference proteome</keyword>
<accession>A0AAD9KT16</accession>
<evidence type="ECO:0000313" key="1">
    <source>
        <dbReference type="EMBL" id="KAK2177139.1"/>
    </source>
</evidence>
<dbReference type="AlphaFoldDB" id="A0AAD9KT16"/>
<reference evidence="1" key="1">
    <citation type="journal article" date="2023" name="Mol. Biol. Evol.">
        <title>Third-Generation Sequencing Reveals the Adaptive Role of the Epigenome in Three Deep-Sea Polychaetes.</title>
        <authorList>
            <person name="Perez M."/>
            <person name="Aroh O."/>
            <person name="Sun Y."/>
            <person name="Lan Y."/>
            <person name="Juniper S.K."/>
            <person name="Young C.R."/>
            <person name="Angers B."/>
            <person name="Qian P.Y."/>
        </authorList>
    </citation>
    <scope>NUCLEOTIDE SEQUENCE</scope>
    <source>
        <strain evidence="1">R07B-5</strain>
    </source>
</reference>
<dbReference type="Proteomes" id="UP001209878">
    <property type="component" value="Unassembled WGS sequence"/>
</dbReference>
<comment type="caution">
    <text evidence="1">The sequence shown here is derived from an EMBL/GenBank/DDBJ whole genome shotgun (WGS) entry which is preliminary data.</text>
</comment>
<proteinExistence type="predicted"/>
<name>A0AAD9KT16_RIDPI</name>
<gene>
    <name evidence="1" type="ORF">NP493_616g00024</name>
</gene>
<sequence>MFSGQLHICNINIIYYGLHVLLSIMQASHAFPSLILHSCFSTSLHCSVQFNWAVVLAVDCRCHLSLIQTPLSHHQPSQNHHEVVTLSTHASCFLCLFCDTMKEFCLVLCFDSPLSVCISPSARLLWDQQSH</sequence>
<evidence type="ECO:0000313" key="2">
    <source>
        <dbReference type="Proteomes" id="UP001209878"/>
    </source>
</evidence>
<protein>
    <submittedName>
        <fullName evidence="1">Uncharacterized protein</fullName>
    </submittedName>
</protein>
<dbReference type="EMBL" id="JAODUO010000616">
    <property type="protein sequence ID" value="KAK2177139.1"/>
    <property type="molecule type" value="Genomic_DNA"/>
</dbReference>
<organism evidence="1 2">
    <name type="scientific">Ridgeia piscesae</name>
    <name type="common">Tubeworm</name>
    <dbReference type="NCBI Taxonomy" id="27915"/>
    <lineage>
        <taxon>Eukaryota</taxon>
        <taxon>Metazoa</taxon>
        <taxon>Spiralia</taxon>
        <taxon>Lophotrochozoa</taxon>
        <taxon>Annelida</taxon>
        <taxon>Polychaeta</taxon>
        <taxon>Sedentaria</taxon>
        <taxon>Canalipalpata</taxon>
        <taxon>Sabellida</taxon>
        <taxon>Siboglinidae</taxon>
        <taxon>Ridgeia</taxon>
    </lineage>
</organism>